<reference evidence="2 3" key="2">
    <citation type="journal article" date="2013" name="PLoS Genet.">
        <title>Comparative genome structure, secondary metabolite, and effector coding capacity across Cochliobolus pathogens.</title>
        <authorList>
            <person name="Condon B.J."/>
            <person name="Leng Y."/>
            <person name="Wu D."/>
            <person name="Bushley K.E."/>
            <person name="Ohm R.A."/>
            <person name="Otillar R."/>
            <person name="Martin J."/>
            <person name="Schackwitz W."/>
            <person name="Grimwood J."/>
            <person name="MohdZainudin N."/>
            <person name="Xue C."/>
            <person name="Wang R."/>
            <person name="Manning V.A."/>
            <person name="Dhillon B."/>
            <person name="Tu Z.J."/>
            <person name="Steffenson B.J."/>
            <person name="Salamov A."/>
            <person name="Sun H."/>
            <person name="Lowry S."/>
            <person name="LaButti K."/>
            <person name="Han J."/>
            <person name="Copeland A."/>
            <person name="Lindquist E."/>
            <person name="Barry K."/>
            <person name="Schmutz J."/>
            <person name="Baker S.E."/>
            <person name="Ciuffetti L.M."/>
            <person name="Grigoriev I.V."/>
            <person name="Zhong S."/>
            <person name="Turgeon B.G."/>
        </authorList>
    </citation>
    <scope>NUCLEOTIDE SEQUENCE [LARGE SCALE GENOMIC DNA]</scope>
    <source>
        <strain evidence="3">28A</strain>
    </source>
</reference>
<reference evidence="2 3" key="1">
    <citation type="journal article" date="2012" name="PLoS Pathog.">
        <title>Diverse lifestyles and strategies of plant pathogenesis encoded in the genomes of eighteen Dothideomycetes fungi.</title>
        <authorList>
            <person name="Ohm R.A."/>
            <person name="Feau N."/>
            <person name="Henrissat B."/>
            <person name="Schoch C.L."/>
            <person name="Horwitz B.A."/>
            <person name="Barry K.W."/>
            <person name="Condon B.J."/>
            <person name="Copeland A.C."/>
            <person name="Dhillon B."/>
            <person name="Glaser F."/>
            <person name="Hesse C.N."/>
            <person name="Kosti I."/>
            <person name="LaButti K."/>
            <person name="Lindquist E.A."/>
            <person name="Lucas S."/>
            <person name="Salamov A.A."/>
            <person name="Bradshaw R.E."/>
            <person name="Ciuffetti L."/>
            <person name="Hamelin R.C."/>
            <person name="Kema G.H.J."/>
            <person name="Lawrence C."/>
            <person name="Scott J.A."/>
            <person name="Spatafora J.W."/>
            <person name="Turgeon B.G."/>
            <person name="de Wit P.J.G.M."/>
            <person name="Zhong S."/>
            <person name="Goodwin S.B."/>
            <person name="Grigoriev I.V."/>
        </authorList>
    </citation>
    <scope>NUCLEOTIDE SEQUENCE [LARGE SCALE GENOMIC DNA]</scope>
    <source>
        <strain evidence="3">28A</strain>
    </source>
</reference>
<keyword evidence="3" id="KW-1185">Reference proteome</keyword>
<feature type="chain" id="PRO_5004342588" evidence="1">
    <location>
        <begin position="21"/>
        <end position="141"/>
    </location>
</feature>
<evidence type="ECO:0000313" key="2">
    <source>
        <dbReference type="EMBL" id="EOA91540.1"/>
    </source>
</evidence>
<dbReference type="RefSeq" id="XP_008020184.1">
    <property type="nucleotide sequence ID" value="XM_008021993.1"/>
</dbReference>
<organism evidence="2 3">
    <name type="scientific">Exserohilum turcicum (strain 28A)</name>
    <name type="common">Northern leaf blight fungus</name>
    <name type="synonym">Setosphaeria turcica</name>
    <dbReference type="NCBI Taxonomy" id="671987"/>
    <lineage>
        <taxon>Eukaryota</taxon>
        <taxon>Fungi</taxon>
        <taxon>Dikarya</taxon>
        <taxon>Ascomycota</taxon>
        <taxon>Pezizomycotina</taxon>
        <taxon>Dothideomycetes</taxon>
        <taxon>Pleosporomycetidae</taxon>
        <taxon>Pleosporales</taxon>
        <taxon>Pleosporineae</taxon>
        <taxon>Pleosporaceae</taxon>
        <taxon>Exserohilum</taxon>
    </lineage>
</organism>
<evidence type="ECO:0000256" key="1">
    <source>
        <dbReference type="SAM" id="SignalP"/>
    </source>
</evidence>
<dbReference type="GeneID" id="19403392"/>
<dbReference type="HOGENOM" id="CLU_1927389_0_0_1"/>
<gene>
    <name evidence="2" type="ORF">SETTUDRAFT_30070</name>
</gene>
<name>R0J3L0_EXST2</name>
<sequence length="141" mass="15377">MKATLQSLVAFASILSIALGNCNQPACSVGVVETYDTSFCVGRVHRDKKWGQPGVFQGDSNHWDWEVQTDTYKINIWDNGLVTFGYGQGHKACVMQITTANGPVDVMLPPNNAGVDPNWNGVGCCLPPSLTYGIQSVWVWN</sequence>
<accession>R0J3L0</accession>
<evidence type="ECO:0000313" key="3">
    <source>
        <dbReference type="Proteomes" id="UP000016935"/>
    </source>
</evidence>
<proteinExistence type="predicted"/>
<feature type="signal peptide" evidence="1">
    <location>
        <begin position="1"/>
        <end position="20"/>
    </location>
</feature>
<dbReference type="EMBL" id="KB908481">
    <property type="protein sequence ID" value="EOA91540.1"/>
    <property type="molecule type" value="Genomic_DNA"/>
</dbReference>
<keyword evidence="1" id="KW-0732">Signal</keyword>
<protein>
    <submittedName>
        <fullName evidence="2">Uncharacterized protein</fullName>
    </submittedName>
</protein>
<dbReference type="Proteomes" id="UP000016935">
    <property type="component" value="Unassembled WGS sequence"/>
</dbReference>
<dbReference type="OrthoDB" id="3689098at2759"/>
<dbReference type="AlphaFoldDB" id="R0J3L0"/>